<feature type="transmembrane region" description="Helical" evidence="6">
    <location>
        <begin position="197"/>
        <end position="218"/>
    </location>
</feature>
<feature type="transmembrane region" description="Helical" evidence="6">
    <location>
        <begin position="264"/>
        <end position="287"/>
    </location>
</feature>
<dbReference type="Pfam" id="PF07690">
    <property type="entry name" value="MFS_1"/>
    <property type="match status" value="1"/>
</dbReference>
<dbReference type="InterPro" id="IPR001958">
    <property type="entry name" value="Tet-R_TetA/multi-R_MdtG-like"/>
</dbReference>
<feature type="transmembrane region" description="Helical" evidence="6">
    <location>
        <begin position="12"/>
        <end position="32"/>
    </location>
</feature>
<dbReference type="CDD" id="cd17321">
    <property type="entry name" value="MFS_MMR_MDR_like"/>
    <property type="match status" value="1"/>
</dbReference>
<feature type="transmembrane region" description="Helical" evidence="6">
    <location>
        <begin position="105"/>
        <end position="123"/>
    </location>
</feature>
<feature type="transmembrane region" description="Helical" evidence="6">
    <location>
        <begin position="401"/>
        <end position="420"/>
    </location>
</feature>
<organism evidence="8 9">
    <name type="scientific">Planosporangium thailandense</name>
    <dbReference type="NCBI Taxonomy" id="765197"/>
    <lineage>
        <taxon>Bacteria</taxon>
        <taxon>Bacillati</taxon>
        <taxon>Actinomycetota</taxon>
        <taxon>Actinomycetes</taxon>
        <taxon>Micromonosporales</taxon>
        <taxon>Micromonosporaceae</taxon>
        <taxon>Planosporangium</taxon>
    </lineage>
</organism>
<dbReference type="PRINTS" id="PR01035">
    <property type="entry name" value="TCRTETA"/>
</dbReference>
<feature type="transmembrane region" description="Helical" evidence="6">
    <location>
        <begin position="224"/>
        <end position="243"/>
    </location>
</feature>
<dbReference type="EMBL" id="JAATVY010000018">
    <property type="protein sequence ID" value="NJC72418.1"/>
    <property type="molecule type" value="Genomic_DNA"/>
</dbReference>
<keyword evidence="3 6" id="KW-0812">Transmembrane</keyword>
<dbReference type="InterPro" id="IPR011701">
    <property type="entry name" value="MFS"/>
</dbReference>
<feature type="transmembrane region" description="Helical" evidence="6">
    <location>
        <begin position="135"/>
        <end position="159"/>
    </location>
</feature>
<reference evidence="8 9" key="1">
    <citation type="submission" date="2020-03" db="EMBL/GenBank/DDBJ databases">
        <title>WGS of the type strain of Planosporangium spp.</title>
        <authorList>
            <person name="Thawai C."/>
        </authorList>
    </citation>
    <scope>NUCLEOTIDE SEQUENCE [LARGE SCALE GENOMIC DNA]</scope>
    <source>
        <strain evidence="8 9">TBRC 5610</strain>
    </source>
</reference>
<name>A0ABX0Y264_9ACTN</name>
<evidence type="ECO:0000313" key="9">
    <source>
        <dbReference type="Proteomes" id="UP000722989"/>
    </source>
</evidence>
<feature type="transmembrane region" description="Helical" evidence="6">
    <location>
        <begin position="52"/>
        <end position="71"/>
    </location>
</feature>
<dbReference type="InterPro" id="IPR020846">
    <property type="entry name" value="MFS_dom"/>
</dbReference>
<comment type="subcellular location">
    <subcellularLocation>
        <location evidence="1">Cell membrane</location>
        <topology evidence="1">Multi-pass membrane protein</topology>
    </subcellularLocation>
</comment>
<feature type="transmembrane region" description="Helical" evidence="6">
    <location>
        <begin position="426"/>
        <end position="447"/>
    </location>
</feature>
<gene>
    <name evidence="8" type="ORF">HC031_22245</name>
</gene>
<evidence type="ECO:0000256" key="2">
    <source>
        <dbReference type="ARBA" id="ARBA00022448"/>
    </source>
</evidence>
<evidence type="ECO:0000256" key="6">
    <source>
        <dbReference type="SAM" id="Phobius"/>
    </source>
</evidence>
<evidence type="ECO:0000256" key="5">
    <source>
        <dbReference type="ARBA" id="ARBA00023136"/>
    </source>
</evidence>
<keyword evidence="4 6" id="KW-1133">Transmembrane helix</keyword>
<sequence length="453" mass="46111">MAPNRSRWPLTLALYGGYFLVLLDVTVVNVALPQIGSELHVGSTGLAWAVDAYSVPLAALLLASGAIGDLIGHRRVVLLGFIGFGAASVLCALAPTITVLVAARAIQGVGAALMLPGTLALLVDNAPDQTSRNRLVGAWAAIGGAALPAGPVIGGLLVQAAGWRAVFWLTVPVIALALLPVIRLSRSTPQQRPEKNVDWTGAALLVTALICVVTAIIQAPTLPLWAGLLAVVAVCALLAFLVVERRAAHPLLPVPRDSRRPLGLACLVAGLMNLCALGGLFLLTQIFQDLHGLNPLTAGLLTLPAMLPLPLLGAPAGRLSTRIGVWRTSALGLIVAGSGMAGIAATLTNSGTGYIQLGFFLALWGTGLGILTPAIVSAALRATPRAPGLASGASNTSRQTGGALGIALFAAIAGPANGLSFTSHSIGLFIGATVLFALTGLVCFGVARNRRPS</sequence>
<proteinExistence type="predicted"/>
<dbReference type="InterPro" id="IPR036259">
    <property type="entry name" value="MFS_trans_sf"/>
</dbReference>
<feature type="transmembrane region" description="Helical" evidence="6">
    <location>
        <begin position="353"/>
        <end position="380"/>
    </location>
</feature>
<accession>A0ABX0Y264</accession>
<feature type="transmembrane region" description="Helical" evidence="6">
    <location>
        <begin position="78"/>
        <end position="99"/>
    </location>
</feature>
<comment type="caution">
    <text evidence="8">The sequence shown here is derived from an EMBL/GenBank/DDBJ whole genome shotgun (WGS) entry which is preliminary data.</text>
</comment>
<evidence type="ECO:0000313" key="8">
    <source>
        <dbReference type="EMBL" id="NJC72418.1"/>
    </source>
</evidence>
<dbReference type="PANTHER" id="PTHR42718:SF9">
    <property type="entry name" value="MAJOR FACILITATOR SUPERFAMILY MULTIDRUG TRANSPORTER MFSC"/>
    <property type="match status" value="1"/>
</dbReference>
<keyword evidence="5 6" id="KW-0472">Membrane</keyword>
<dbReference type="Gene3D" id="1.20.1720.10">
    <property type="entry name" value="Multidrug resistance protein D"/>
    <property type="match status" value="1"/>
</dbReference>
<protein>
    <submittedName>
        <fullName evidence="8">MFS transporter</fullName>
    </submittedName>
</protein>
<dbReference type="PROSITE" id="PS50850">
    <property type="entry name" value="MFS"/>
    <property type="match status" value="1"/>
</dbReference>
<evidence type="ECO:0000256" key="4">
    <source>
        <dbReference type="ARBA" id="ARBA00022989"/>
    </source>
</evidence>
<keyword evidence="2" id="KW-0813">Transport</keyword>
<dbReference type="Proteomes" id="UP000722989">
    <property type="component" value="Unassembled WGS sequence"/>
</dbReference>
<evidence type="ECO:0000256" key="3">
    <source>
        <dbReference type="ARBA" id="ARBA00022692"/>
    </source>
</evidence>
<dbReference type="Gene3D" id="1.20.1250.20">
    <property type="entry name" value="MFS general substrate transporter like domains"/>
    <property type="match status" value="1"/>
</dbReference>
<feature type="transmembrane region" description="Helical" evidence="6">
    <location>
        <begin position="165"/>
        <end position="185"/>
    </location>
</feature>
<evidence type="ECO:0000259" key="7">
    <source>
        <dbReference type="PROSITE" id="PS50850"/>
    </source>
</evidence>
<keyword evidence="9" id="KW-1185">Reference proteome</keyword>
<evidence type="ECO:0000256" key="1">
    <source>
        <dbReference type="ARBA" id="ARBA00004651"/>
    </source>
</evidence>
<dbReference type="SUPFAM" id="SSF103473">
    <property type="entry name" value="MFS general substrate transporter"/>
    <property type="match status" value="1"/>
</dbReference>
<dbReference type="PANTHER" id="PTHR42718">
    <property type="entry name" value="MAJOR FACILITATOR SUPERFAMILY MULTIDRUG TRANSPORTER MFSC"/>
    <property type="match status" value="1"/>
</dbReference>
<feature type="transmembrane region" description="Helical" evidence="6">
    <location>
        <begin position="324"/>
        <end position="347"/>
    </location>
</feature>
<feature type="domain" description="Major facilitator superfamily (MFS) profile" evidence="7">
    <location>
        <begin position="10"/>
        <end position="451"/>
    </location>
</feature>
<feature type="transmembrane region" description="Helical" evidence="6">
    <location>
        <begin position="293"/>
        <end position="312"/>
    </location>
</feature>